<dbReference type="PANTHER" id="PTHR13141">
    <property type="entry name" value="TRANSMEMBRANE PROTEIN 242"/>
    <property type="match status" value="1"/>
</dbReference>
<dbReference type="Proteomes" id="UP000663829">
    <property type="component" value="Unassembled WGS sequence"/>
</dbReference>
<protein>
    <recommendedName>
        <fullName evidence="3">Transmembrane protein 242</fullName>
    </recommendedName>
</protein>
<evidence type="ECO:0000256" key="2">
    <source>
        <dbReference type="ARBA" id="ARBA00007570"/>
    </source>
</evidence>
<accession>A0A813U5K5</accession>
<organism evidence="12 15">
    <name type="scientific">Didymodactylos carnosus</name>
    <dbReference type="NCBI Taxonomy" id="1234261"/>
    <lineage>
        <taxon>Eukaryota</taxon>
        <taxon>Metazoa</taxon>
        <taxon>Spiralia</taxon>
        <taxon>Gnathifera</taxon>
        <taxon>Rotifera</taxon>
        <taxon>Eurotatoria</taxon>
        <taxon>Bdelloidea</taxon>
        <taxon>Philodinida</taxon>
        <taxon>Philodinidae</taxon>
        <taxon>Didymodactylos</taxon>
    </lineage>
</organism>
<name>A0A813U5K5_9BILA</name>
<gene>
    <name evidence="12" type="ORF">GPM918_LOCUS4647</name>
    <name evidence="11" type="ORF">OVA965_LOCUS707</name>
    <name evidence="14" type="ORF">SRO942_LOCUS4648</name>
    <name evidence="13" type="ORF">TMI583_LOCUS707</name>
</gene>
<dbReference type="EMBL" id="CAJOBC010000635">
    <property type="protein sequence ID" value="CAF3609580.1"/>
    <property type="molecule type" value="Genomic_DNA"/>
</dbReference>
<keyword evidence="5" id="KW-0999">Mitochondrion inner membrane</keyword>
<dbReference type="Proteomes" id="UP000681722">
    <property type="component" value="Unassembled WGS sequence"/>
</dbReference>
<evidence type="ECO:0000256" key="3">
    <source>
        <dbReference type="ARBA" id="ARBA00013934"/>
    </source>
</evidence>
<comment type="subcellular location">
    <subcellularLocation>
        <location evidence="1">Mitochondrion inner membrane</location>
        <topology evidence="1">Multi-pass membrane protein</topology>
    </subcellularLocation>
</comment>
<comment type="caution">
    <text evidence="12">The sequence shown here is derived from an EMBL/GenBank/DDBJ whole genome shotgun (WGS) entry which is preliminary data.</text>
</comment>
<evidence type="ECO:0000313" key="15">
    <source>
        <dbReference type="Proteomes" id="UP000663829"/>
    </source>
</evidence>
<evidence type="ECO:0000256" key="1">
    <source>
        <dbReference type="ARBA" id="ARBA00004448"/>
    </source>
</evidence>
<evidence type="ECO:0000313" key="14">
    <source>
        <dbReference type="EMBL" id="CAF3609580.1"/>
    </source>
</evidence>
<evidence type="ECO:0000256" key="8">
    <source>
        <dbReference type="ARBA" id="ARBA00023136"/>
    </source>
</evidence>
<comment type="similarity">
    <text evidence="2">Belongs to the TMEM242 family.</text>
</comment>
<dbReference type="EMBL" id="CAJNOK010000107">
    <property type="protein sequence ID" value="CAF0729698.1"/>
    <property type="molecule type" value="Genomic_DNA"/>
</dbReference>
<comment type="function">
    <text evidence="9">Scaffold protein that participates in the c-ring assembly of mitochondrial ATP synthase (F(1)F(0) ATP synthase or complex V) by facilitating the membrane insertion and oligomer formation of the subunit c/ATP5MC3. Participates in the incorporation of the c-ring into vestigial complexes. Additionally influences the incorporation of subunits MT-ATP6, MT-ATP8, ATP5MJ, and ATP5MK in the ATP synthase.</text>
</comment>
<dbReference type="EMBL" id="CAJNOQ010000635">
    <property type="protein sequence ID" value="CAF0823012.1"/>
    <property type="molecule type" value="Genomic_DNA"/>
</dbReference>
<dbReference type="Proteomes" id="UP000677228">
    <property type="component" value="Unassembled WGS sequence"/>
</dbReference>
<evidence type="ECO:0000256" key="4">
    <source>
        <dbReference type="ARBA" id="ARBA00022692"/>
    </source>
</evidence>
<feature type="transmembrane region" description="Helical" evidence="10">
    <location>
        <begin position="31"/>
        <end position="54"/>
    </location>
</feature>
<evidence type="ECO:0000256" key="9">
    <source>
        <dbReference type="ARBA" id="ARBA00045905"/>
    </source>
</evidence>
<evidence type="ECO:0000313" key="12">
    <source>
        <dbReference type="EMBL" id="CAF0823012.1"/>
    </source>
</evidence>
<proteinExistence type="inferred from homology"/>
<dbReference type="PANTHER" id="PTHR13141:SF4">
    <property type="entry name" value="TRANSMEMBRANE PROTEIN 242"/>
    <property type="match status" value="1"/>
</dbReference>
<keyword evidence="6 10" id="KW-1133">Transmembrane helix</keyword>
<dbReference type="InterPro" id="IPR009792">
    <property type="entry name" value="TMEM242"/>
</dbReference>
<evidence type="ECO:0000256" key="6">
    <source>
        <dbReference type="ARBA" id="ARBA00022989"/>
    </source>
</evidence>
<dbReference type="Pfam" id="PF07096">
    <property type="entry name" value="DUF1358"/>
    <property type="match status" value="1"/>
</dbReference>
<sequence>MVLNEVTLVTTTKQTISERDEKRKNFLFEKLFPVVYFSFITTVGVLSGFGYAFVATKKREQVPDNEAEAAALLNNERVYRDGNRLALRALTRATIYSLTGVIGFSSFLWFMSGAKNFQEFRYWMGSWLPKISSKNQNQERTEFKNLTELIQYIIDEDEKKKQQKKLLQKQEQS</sequence>
<evidence type="ECO:0000256" key="10">
    <source>
        <dbReference type="SAM" id="Phobius"/>
    </source>
</evidence>
<keyword evidence="8 10" id="KW-0472">Membrane</keyword>
<dbReference type="GO" id="GO:0005743">
    <property type="term" value="C:mitochondrial inner membrane"/>
    <property type="evidence" value="ECO:0007669"/>
    <property type="project" value="UniProtKB-SubCell"/>
</dbReference>
<feature type="transmembrane region" description="Helical" evidence="10">
    <location>
        <begin position="93"/>
        <end position="111"/>
    </location>
</feature>
<keyword evidence="15" id="KW-1185">Reference proteome</keyword>
<dbReference type="OrthoDB" id="2378895at2759"/>
<evidence type="ECO:0000313" key="11">
    <source>
        <dbReference type="EMBL" id="CAF0729698.1"/>
    </source>
</evidence>
<keyword evidence="7" id="KW-0496">Mitochondrion</keyword>
<keyword evidence="4 10" id="KW-0812">Transmembrane</keyword>
<dbReference type="Proteomes" id="UP000682733">
    <property type="component" value="Unassembled WGS sequence"/>
</dbReference>
<evidence type="ECO:0000256" key="5">
    <source>
        <dbReference type="ARBA" id="ARBA00022792"/>
    </source>
</evidence>
<reference evidence="12" key="1">
    <citation type="submission" date="2021-02" db="EMBL/GenBank/DDBJ databases">
        <authorList>
            <person name="Nowell W R."/>
        </authorList>
    </citation>
    <scope>NUCLEOTIDE SEQUENCE</scope>
</reference>
<evidence type="ECO:0000313" key="13">
    <source>
        <dbReference type="EMBL" id="CAF3504647.1"/>
    </source>
</evidence>
<evidence type="ECO:0000256" key="7">
    <source>
        <dbReference type="ARBA" id="ARBA00023128"/>
    </source>
</evidence>
<dbReference type="AlphaFoldDB" id="A0A813U5K5"/>
<dbReference type="EMBL" id="CAJOBA010000107">
    <property type="protein sequence ID" value="CAF3504647.1"/>
    <property type="molecule type" value="Genomic_DNA"/>
</dbReference>